<gene>
    <name evidence="2" type="ORF">FOZ62_032209</name>
</gene>
<sequence length="258" mass="28827">MLTKRPTYIDLDDCPENFLAWSGTYQYSTARSGRQVLARIRGSRVRLTVYATVLAILTLAVLSIAWWPYLLASYEANALTISIETFETTAPVDYASAFLAPTRCMRGSALLKITYRGSDDITVQSLEAVLGSNDEMNTPIYLSFADFRVTSQTESKITVPFYLRMFFVEEYDRMRRESANGTLIVSFAGCTVEARGLRYAKDLDYAVGVENFTLVPFDDDSDIDILEASDNKSPTDSAYVSKLPGCPLEILPGMIREL</sequence>
<comment type="caution">
    <text evidence="2">The sequence shown here is derived from an EMBL/GenBank/DDBJ whole genome shotgun (WGS) entry which is preliminary data.</text>
</comment>
<evidence type="ECO:0000256" key="1">
    <source>
        <dbReference type="SAM" id="Phobius"/>
    </source>
</evidence>
<accession>A0A7J6QQH3</accession>
<dbReference type="AlphaFoldDB" id="A0A7J6QQH3"/>
<evidence type="ECO:0008006" key="4">
    <source>
        <dbReference type="Google" id="ProtNLM"/>
    </source>
</evidence>
<keyword evidence="1" id="KW-1133">Transmembrane helix</keyword>
<dbReference type="Proteomes" id="UP000574390">
    <property type="component" value="Unassembled WGS sequence"/>
</dbReference>
<organism evidence="2 3">
    <name type="scientific">Perkinsus olseni</name>
    <name type="common">Perkinsus atlanticus</name>
    <dbReference type="NCBI Taxonomy" id="32597"/>
    <lineage>
        <taxon>Eukaryota</taxon>
        <taxon>Sar</taxon>
        <taxon>Alveolata</taxon>
        <taxon>Perkinsozoa</taxon>
        <taxon>Perkinsea</taxon>
        <taxon>Perkinsida</taxon>
        <taxon>Perkinsidae</taxon>
        <taxon>Perkinsus</taxon>
    </lineage>
</organism>
<feature type="transmembrane region" description="Helical" evidence="1">
    <location>
        <begin position="47"/>
        <end position="69"/>
    </location>
</feature>
<evidence type="ECO:0000313" key="3">
    <source>
        <dbReference type="Proteomes" id="UP000574390"/>
    </source>
</evidence>
<proteinExistence type="predicted"/>
<name>A0A7J6QQH3_PEROL</name>
<protein>
    <recommendedName>
        <fullName evidence="4">Transmembrane protein</fullName>
    </recommendedName>
</protein>
<keyword evidence="1" id="KW-0472">Membrane</keyword>
<dbReference type="EMBL" id="JABANM010028025">
    <property type="protein sequence ID" value="KAF4710381.1"/>
    <property type="molecule type" value="Genomic_DNA"/>
</dbReference>
<keyword evidence="1" id="KW-0812">Transmembrane</keyword>
<reference evidence="2 3" key="1">
    <citation type="submission" date="2020-04" db="EMBL/GenBank/DDBJ databases">
        <title>Perkinsus olseni comparative genomics.</title>
        <authorList>
            <person name="Bogema D.R."/>
        </authorList>
    </citation>
    <scope>NUCLEOTIDE SEQUENCE [LARGE SCALE GENOMIC DNA]</scope>
    <source>
        <strain evidence="2">ATCC PRA-205</strain>
    </source>
</reference>
<evidence type="ECO:0000313" key="2">
    <source>
        <dbReference type="EMBL" id="KAF4710381.1"/>
    </source>
</evidence>